<reference evidence="2" key="1">
    <citation type="submission" date="2017-04" db="EMBL/GenBank/DDBJ databases">
        <authorList>
            <person name="Varghese N."/>
            <person name="Submissions S."/>
        </authorList>
    </citation>
    <scope>NUCLEOTIDE SEQUENCE [LARGE SCALE GENOMIC DNA]</scope>
    <source>
        <strain evidence="2">USBA 82</strain>
    </source>
</reference>
<evidence type="ECO:0008006" key="3">
    <source>
        <dbReference type="Google" id="ProtNLM"/>
    </source>
</evidence>
<organism evidence="1 2">
    <name type="scientific">Dethiosulfovibrio salsuginis</name>
    <dbReference type="NCBI Taxonomy" id="561720"/>
    <lineage>
        <taxon>Bacteria</taxon>
        <taxon>Thermotogati</taxon>
        <taxon>Synergistota</taxon>
        <taxon>Synergistia</taxon>
        <taxon>Synergistales</taxon>
        <taxon>Dethiosulfovibrionaceae</taxon>
        <taxon>Dethiosulfovibrio</taxon>
    </lineage>
</organism>
<dbReference type="CDD" id="cd02440">
    <property type="entry name" value="AdoMet_MTases"/>
    <property type="match status" value="1"/>
</dbReference>
<dbReference type="Proteomes" id="UP000193355">
    <property type="component" value="Unassembled WGS sequence"/>
</dbReference>
<dbReference type="RefSeq" id="WP_200806638.1">
    <property type="nucleotide sequence ID" value="NZ_FXBB01000013.1"/>
</dbReference>
<protein>
    <recommendedName>
        <fullName evidence="3">Methyltransferase domain-containing protein</fullName>
    </recommendedName>
</protein>
<dbReference type="InterPro" id="IPR029063">
    <property type="entry name" value="SAM-dependent_MTases_sf"/>
</dbReference>
<gene>
    <name evidence="1" type="ORF">SAMN06275492_11338</name>
</gene>
<dbReference type="SUPFAM" id="SSF53335">
    <property type="entry name" value="S-adenosyl-L-methionine-dependent methyltransferases"/>
    <property type="match status" value="1"/>
</dbReference>
<proteinExistence type="predicted"/>
<accession>A0A1X7JKQ3</accession>
<keyword evidence="2" id="KW-1185">Reference proteome</keyword>
<sequence>MTDYDLLVSLHLPAERQGPGGDSETRRAMELAGLDRSRPLNIADIGCGTGASSLLLAKELDAKITSVDFLPEFLKE</sequence>
<dbReference type="AlphaFoldDB" id="A0A1X7JKQ3"/>
<evidence type="ECO:0000313" key="1">
    <source>
        <dbReference type="EMBL" id="SMG28763.1"/>
    </source>
</evidence>
<dbReference type="EMBL" id="FXBB01000013">
    <property type="protein sequence ID" value="SMG28763.1"/>
    <property type="molecule type" value="Genomic_DNA"/>
</dbReference>
<dbReference type="Gene3D" id="3.40.50.150">
    <property type="entry name" value="Vaccinia Virus protein VP39"/>
    <property type="match status" value="1"/>
</dbReference>
<evidence type="ECO:0000313" key="2">
    <source>
        <dbReference type="Proteomes" id="UP000193355"/>
    </source>
</evidence>
<name>A0A1X7JKQ3_9BACT</name>
<dbReference type="STRING" id="561720.SAMN06275492_11338"/>